<proteinExistence type="predicted"/>
<sequence>MVKKQILIVTYGGGHAAMVLPVIQALQGFDNVQVTVLALTTAASQLRDQGVNCVSFKDFTFLVDEQYQVFGSELVDTDAASPVIPVEESIAYMGINMLDLVQEHGEEAAYRLYDEHERQAFLPVRFFKKLISHLNVDLVIATSAPRAERAAIVAASDLGIKSLCMVDLFALQEYRWLKDNNYADVVCVLHQSVKDFLHSHGRSKDNIVVTGNPVFDTINLPTTIQSGLGLRRHRWGDDDACVNILYASQVEPEVHPFISGLKGNKELPVQIEVKLRQFVNKHPNYRLLVRHHPSENRQFHPEPQVEYADESLHDLLHAVDIVVVISSTVGLEAHLAGKPVLAVDTSIFTSDFPLSEMGLAQGIDHLDNLEPGILNASRPSTSDNKLVSLSIDKVMKEVSNLLTK</sequence>
<dbReference type="AlphaFoldDB" id="A0A177Y5M7"/>
<dbReference type="RefSeq" id="WP_054962626.1">
    <property type="nucleotide sequence ID" value="NZ_LLEI02000010.1"/>
</dbReference>
<dbReference type="InterPro" id="IPR007833">
    <property type="entry name" value="Capsule_polysaccharide_synth"/>
</dbReference>
<evidence type="ECO:0000313" key="1">
    <source>
        <dbReference type="EMBL" id="OAJ96171.1"/>
    </source>
</evidence>
<dbReference type="Proteomes" id="UP000078406">
    <property type="component" value="Unassembled WGS sequence"/>
</dbReference>
<gene>
    <name evidence="1" type="ORF">APB76_01305</name>
</gene>
<organism evidence="1 2">
    <name type="scientific">Vibrio bivalvicida</name>
    <dbReference type="NCBI Taxonomy" id="1276888"/>
    <lineage>
        <taxon>Bacteria</taxon>
        <taxon>Pseudomonadati</taxon>
        <taxon>Pseudomonadota</taxon>
        <taxon>Gammaproteobacteria</taxon>
        <taxon>Vibrionales</taxon>
        <taxon>Vibrionaceae</taxon>
        <taxon>Vibrio</taxon>
        <taxon>Vibrio oreintalis group</taxon>
    </lineage>
</organism>
<name>A0A177Y5M7_9VIBR</name>
<evidence type="ECO:0000313" key="2">
    <source>
        <dbReference type="Proteomes" id="UP000078406"/>
    </source>
</evidence>
<dbReference type="GO" id="GO:0015774">
    <property type="term" value="P:polysaccharide transport"/>
    <property type="evidence" value="ECO:0007669"/>
    <property type="project" value="InterPro"/>
</dbReference>
<dbReference type="InterPro" id="IPR043148">
    <property type="entry name" value="TagF_C"/>
</dbReference>
<protein>
    <recommendedName>
        <fullName evidence="3">UDP-N-acetylglucosamine 2-epimerase domain-containing protein</fullName>
    </recommendedName>
</protein>
<dbReference type="Gene3D" id="3.40.50.12580">
    <property type="match status" value="1"/>
</dbReference>
<evidence type="ECO:0008006" key="3">
    <source>
        <dbReference type="Google" id="ProtNLM"/>
    </source>
</evidence>
<dbReference type="GO" id="GO:0000271">
    <property type="term" value="P:polysaccharide biosynthetic process"/>
    <property type="evidence" value="ECO:0007669"/>
    <property type="project" value="InterPro"/>
</dbReference>
<dbReference type="EMBL" id="LLEI02000010">
    <property type="protein sequence ID" value="OAJ96171.1"/>
    <property type="molecule type" value="Genomic_DNA"/>
</dbReference>
<accession>A0A177Y5M7</accession>
<dbReference type="Pfam" id="PF05159">
    <property type="entry name" value="Capsule_synth"/>
    <property type="match status" value="1"/>
</dbReference>
<comment type="caution">
    <text evidence="1">The sequence shown here is derived from an EMBL/GenBank/DDBJ whole genome shotgun (WGS) entry which is preliminary data.</text>
</comment>
<reference evidence="1 2" key="1">
    <citation type="journal article" date="2016" name="Syst. Appl. Microbiol.">
        <title>Vibrio bivalvicida sp. nov., a novel larval pathogen for bivalve molluscs reared in a hatchery.</title>
        <authorList>
            <person name="Dubert J."/>
            <person name="Romalde J.L."/>
            <person name="Prado S."/>
            <person name="Barja J.L."/>
        </authorList>
    </citation>
    <scope>NUCLEOTIDE SEQUENCE [LARGE SCALE GENOMIC DNA]</scope>
    <source>
        <strain evidence="1 2">605</strain>
    </source>
</reference>
<dbReference type="SUPFAM" id="SSF53756">
    <property type="entry name" value="UDP-Glycosyltransferase/glycogen phosphorylase"/>
    <property type="match status" value="1"/>
</dbReference>